<gene>
    <name evidence="3" type="ORF">L21SP4_01064</name>
</gene>
<accession>A0A0G3EDF5</accession>
<feature type="chain" id="PRO_5005184181" description="TIGR03790 family protein" evidence="2">
    <location>
        <begin position="26"/>
        <end position="567"/>
    </location>
</feature>
<reference evidence="4" key="1">
    <citation type="submission" date="2015-02" db="EMBL/GenBank/DDBJ databases">
        <title>Description and complete genome sequence of the first cultured representative of the subdivision 5 of the Verrucomicrobia phylum.</title>
        <authorList>
            <person name="Spring S."/>
            <person name="Bunk B."/>
            <person name="Sproer C."/>
            <person name="Klenk H.-P."/>
        </authorList>
    </citation>
    <scope>NUCLEOTIDE SEQUENCE [LARGE SCALE GENOMIC DNA]</scope>
    <source>
        <strain evidence="4">L21-Fru-AB</strain>
    </source>
</reference>
<keyword evidence="4" id="KW-1185">Reference proteome</keyword>
<dbReference type="NCBIfam" id="TIGR03790">
    <property type="entry name" value="TIGR03790 family protein"/>
    <property type="match status" value="1"/>
</dbReference>
<feature type="region of interest" description="Disordered" evidence="1">
    <location>
        <begin position="548"/>
        <end position="567"/>
    </location>
</feature>
<dbReference type="RefSeq" id="WP_052881669.1">
    <property type="nucleotide sequence ID" value="NZ_CP010904.1"/>
</dbReference>
<name>A0A0G3EDF5_9BACT</name>
<evidence type="ECO:0000256" key="2">
    <source>
        <dbReference type="SAM" id="SignalP"/>
    </source>
</evidence>
<organism evidence="3 4">
    <name type="scientific">Kiritimatiella glycovorans</name>
    <dbReference type="NCBI Taxonomy" id="1307763"/>
    <lineage>
        <taxon>Bacteria</taxon>
        <taxon>Pseudomonadati</taxon>
        <taxon>Kiritimatiellota</taxon>
        <taxon>Kiritimatiellia</taxon>
        <taxon>Kiritimatiellales</taxon>
        <taxon>Kiritimatiellaceae</taxon>
        <taxon>Kiritimatiella</taxon>
    </lineage>
</organism>
<evidence type="ECO:0000313" key="3">
    <source>
        <dbReference type="EMBL" id="AKJ64318.1"/>
    </source>
</evidence>
<proteinExistence type="predicted"/>
<evidence type="ECO:0008006" key="5">
    <source>
        <dbReference type="Google" id="ProtNLM"/>
    </source>
</evidence>
<dbReference type="KEGG" id="vbl:L21SP4_01064"/>
<feature type="signal peptide" evidence="2">
    <location>
        <begin position="1"/>
        <end position="25"/>
    </location>
</feature>
<protein>
    <recommendedName>
        <fullName evidence="5">TIGR03790 family protein</fullName>
    </recommendedName>
</protein>
<keyword evidence="2" id="KW-0732">Signal</keyword>
<dbReference type="InterPro" id="IPR022265">
    <property type="entry name" value="CHP03790"/>
</dbReference>
<evidence type="ECO:0000256" key="1">
    <source>
        <dbReference type="SAM" id="MobiDB-lite"/>
    </source>
</evidence>
<dbReference type="OrthoDB" id="9778224at2"/>
<dbReference type="EMBL" id="CP010904">
    <property type="protein sequence ID" value="AKJ64318.1"/>
    <property type="molecule type" value="Genomic_DNA"/>
</dbReference>
<evidence type="ECO:0000313" key="4">
    <source>
        <dbReference type="Proteomes" id="UP000035268"/>
    </source>
</evidence>
<dbReference type="Proteomes" id="UP000035268">
    <property type="component" value="Chromosome"/>
</dbReference>
<sequence precursor="true">MTDKKTALKWFAVLLVCGCTGAARAQLPGETLLLINRNSAASMKVGHFFARTRKVPFENIVYLDVPAEAVQGTYSIAPEEFTRHIWDPARAAADRRGLADHLLAWVYSVDFPIRVTASPDVSITGLTFARNDLPASEKVKKGQYLSHLFCGPTPKGERSRPPLSFARSAAGLGDRMPLPAMMLGHLGPGGSTVEQVMETLRRGARSDGSRPDSGIYFVRTDDEHRSKPREWQYAAVQTELARFGIEATTTTNFPAGEENVIGLLTGAKTVDPGRVESFAPGAVAEHLTSWAAVFERPQTKLTAWLNNGVTASAGTVTEPYNVWTKFPHARLFVMYAGGCTAMEALYQSIACPFQSLILGEPFARPWRLPVRVGVAGLPRETLDGDVTLRGQAAPQHPKLSFEFAFYVDGRLRRDFDADSTYRLPVSELNDGFHTLRVAARLKKPVVHAIEATGGFMVDRAGRSAVIRTIEGREDGAVAVTVETRSDTPPQKVCLMRGSLLLDEREGGGEHEFRFNEREVGEGVHILQAVARFEDGAEVRSAPARCEIAFPEPKPERTAEEESGGTDE</sequence>
<dbReference type="STRING" id="1307763.L21SP4_01064"/>
<reference evidence="3 4" key="2">
    <citation type="journal article" date="2016" name="ISME J.">
        <title>Characterization of the first cultured representative of Verrucomicrobia subdivision 5 indicates the proposal of a novel phylum.</title>
        <authorList>
            <person name="Spring S."/>
            <person name="Bunk B."/>
            <person name="Sproer C."/>
            <person name="Schumann P."/>
            <person name="Rohde M."/>
            <person name="Tindall B.J."/>
            <person name="Klenk H.P."/>
        </authorList>
    </citation>
    <scope>NUCLEOTIDE SEQUENCE [LARGE SCALE GENOMIC DNA]</scope>
    <source>
        <strain evidence="3 4">L21-Fru-AB</strain>
    </source>
</reference>
<dbReference type="AlphaFoldDB" id="A0A0G3EDF5"/>